<accession>A0AAV8QV64</accession>
<reference evidence="5 6" key="1">
    <citation type="submission" date="2022-12" db="EMBL/GenBank/DDBJ databases">
        <title>Chromosome-scale assembly of the Ensete ventricosum genome.</title>
        <authorList>
            <person name="Dussert Y."/>
            <person name="Stocks J."/>
            <person name="Wendawek A."/>
            <person name="Woldeyes F."/>
            <person name="Nichols R.A."/>
            <person name="Borrell J.S."/>
        </authorList>
    </citation>
    <scope>NUCLEOTIDE SEQUENCE [LARGE SCALE GENOMIC DNA]</scope>
    <source>
        <strain evidence="6">cv. Maze</strain>
        <tissue evidence="5">Seeds</tissue>
    </source>
</reference>
<dbReference type="Gene3D" id="3.90.1170.10">
    <property type="entry name" value="Ribosomal protein L10e/L16"/>
    <property type="match status" value="1"/>
</dbReference>
<keyword evidence="6" id="KW-1185">Reference proteome</keyword>
<dbReference type="InterPro" id="IPR036920">
    <property type="entry name" value="Ribosomal_uL16_sf"/>
</dbReference>
<evidence type="ECO:0000256" key="4">
    <source>
        <dbReference type="ARBA" id="ARBA00026019"/>
    </source>
</evidence>
<dbReference type="GO" id="GO:0005840">
    <property type="term" value="C:ribosome"/>
    <property type="evidence" value="ECO:0007669"/>
    <property type="project" value="UniProtKB-KW"/>
</dbReference>
<evidence type="ECO:0000313" key="5">
    <source>
        <dbReference type="EMBL" id="KAJ8483682.1"/>
    </source>
</evidence>
<dbReference type="Proteomes" id="UP001222027">
    <property type="component" value="Unassembled WGS sequence"/>
</dbReference>
<name>A0AAV8QV64_ENSVE</name>
<keyword evidence="2" id="KW-0689">Ribosomal protein</keyword>
<comment type="similarity">
    <text evidence="1">Belongs to the universal ribosomal protein uL16 family.</text>
</comment>
<organism evidence="5 6">
    <name type="scientific">Ensete ventricosum</name>
    <name type="common">Abyssinian banana</name>
    <name type="synonym">Musa ensete</name>
    <dbReference type="NCBI Taxonomy" id="4639"/>
    <lineage>
        <taxon>Eukaryota</taxon>
        <taxon>Viridiplantae</taxon>
        <taxon>Streptophyta</taxon>
        <taxon>Embryophyta</taxon>
        <taxon>Tracheophyta</taxon>
        <taxon>Spermatophyta</taxon>
        <taxon>Magnoliopsida</taxon>
        <taxon>Liliopsida</taxon>
        <taxon>Zingiberales</taxon>
        <taxon>Musaceae</taxon>
        <taxon>Ensete</taxon>
    </lineage>
</organism>
<comment type="caution">
    <text evidence="5">The sequence shown here is derived from an EMBL/GenBank/DDBJ whole genome shotgun (WGS) entry which is preliminary data.</text>
</comment>
<comment type="subunit">
    <text evidence="4">Component of the small ribosomal subunit. Mature ribosomes consist of a small (40S) and a large (60S) subunit. The 40S subunit contains about 33 different proteins and 1 molecule of RNA (18S). The 60S subunit contains about 49 different proteins and 3 molecules of RNA (25S, 5.8S and 5S).</text>
</comment>
<dbReference type="Gene3D" id="3.30.60.300">
    <property type="match status" value="1"/>
</dbReference>
<dbReference type="AlphaFoldDB" id="A0AAV8QV64"/>
<gene>
    <name evidence="5" type="ORF">OPV22_016167</name>
</gene>
<dbReference type="SUPFAM" id="SSF54686">
    <property type="entry name" value="Ribosomal protein L16p/L10e"/>
    <property type="match status" value="1"/>
</dbReference>
<dbReference type="GO" id="GO:0003735">
    <property type="term" value="F:structural constituent of ribosome"/>
    <property type="evidence" value="ECO:0007669"/>
    <property type="project" value="InterPro"/>
</dbReference>
<dbReference type="GO" id="GO:0006412">
    <property type="term" value="P:translation"/>
    <property type="evidence" value="ECO:0007669"/>
    <property type="project" value="InterPro"/>
</dbReference>
<keyword evidence="3" id="KW-0687">Ribonucleoprotein</keyword>
<evidence type="ECO:0000256" key="1">
    <source>
        <dbReference type="ARBA" id="ARBA00008931"/>
    </source>
</evidence>
<evidence type="ECO:0000313" key="6">
    <source>
        <dbReference type="Proteomes" id="UP001222027"/>
    </source>
</evidence>
<dbReference type="InterPro" id="IPR001197">
    <property type="entry name" value="Ribosomal_uL16_euk_arch"/>
</dbReference>
<dbReference type="GO" id="GO:1990904">
    <property type="term" value="C:ribonucleoprotein complex"/>
    <property type="evidence" value="ECO:0007669"/>
    <property type="project" value="UniProtKB-KW"/>
</dbReference>
<evidence type="ECO:0000256" key="2">
    <source>
        <dbReference type="ARBA" id="ARBA00022980"/>
    </source>
</evidence>
<dbReference type="EMBL" id="JAQQAF010000005">
    <property type="protein sequence ID" value="KAJ8483682.1"/>
    <property type="molecule type" value="Genomic_DNA"/>
</dbReference>
<protein>
    <submittedName>
        <fullName evidence="5">Uncharacterized protein</fullName>
    </submittedName>
</protein>
<dbReference type="FunFam" id="3.30.60.300:FF:000003">
    <property type="entry name" value="60S ribosomal protein L10, putative"/>
    <property type="match status" value="1"/>
</dbReference>
<proteinExistence type="inferred from homology"/>
<sequence length="98" mass="10777">MISSAALVSAMGRRPARCHRQIKNKPYPKSCNRRGVPDPKIRIDDFSRNDHVKWKSEGRIIPDGVDAKLLGCHGLLANRQPGKALLPSSTVESALFSS</sequence>
<dbReference type="PANTHER" id="PTHR11726">
    <property type="entry name" value="60S RIBOSOMAL PROTEIN L10"/>
    <property type="match status" value="1"/>
</dbReference>
<evidence type="ECO:0000256" key="3">
    <source>
        <dbReference type="ARBA" id="ARBA00023274"/>
    </source>
</evidence>